<dbReference type="Gene3D" id="3.30.70.100">
    <property type="match status" value="1"/>
</dbReference>
<dbReference type="SUPFAM" id="SSF54909">
    <property type="entry name" value="Dimeric alpha+beta barrel"/>
    <property type="match status" value="1"/>
</dbReference>
<dbReference type="GeneID" id="54573335"/>
<dbReference type="AlphaFoldDB" id="A0A6A6IYS7"/>
<dbReference type="EMBL" id="ML987190">
    <property type="protein sequence ID" value="KAF2255207.1"/>
    <property type="molecule type" value="Genomic_DNA"/>
</dbReference>
<comment type="similarity">
    <text evidence="1">Belongs to the tpcK family.</text>
</comment>
<dbReference type="InterPro" id="IPR009799">
    <property type="entry name" value="EthD_dom"/>
</dbReference>
<proteinExistence type="inferred from homology"/>
<sequence>MDKHPFTFSELHPSSTSTKQPYTRFLIFIKKRRDVSQETFHAWWRSVHADLAVSVAGFGGHCSRYVQMHTTPEYKDELKKHGMEPMQWDGMGEMHVKSIEDWVKFQGSPAFEKLVHDGGNFMDGPIQVMAGYDHLIYGSRIETSGGRDGILPGDERLKSALKGDSKL</sequence>
<evidence type="ECO:0000259" key="2">
    <source>
        <dbReference type="Pfam" id="PF07110"/>
    </source>
</evidence>
<organism evidence="3 4">
    <name type="scientific">Trematosphaeria pertusa</name>
    <dbReference type="NCBI Taxonomy" id="390896"/>
    <lineage>
        <taxon>Eukaryota</taxon>
        <taxon>Fungi</taxon>
        <taxon>Dikarya</taxon>
        <taxon>Ascomycota</taxon>
        <taxon>Pezizomycotina</taxon>
        <taxon>Dothideomycetes</taxon>
        <taxon>Pleosporomycetidae</taxon>
        <taxon>Pleosporales</taxon>
        <taxon>Massarineae</taxon>
        <taxon>Trematosphaeriaceae</taxon>
        <taxon>Trematosphaeria</taxon>
    </lineage>
</organism>
<dbReference type="Pfam" id="PF07110">
    <property type="entry name" value="EthD"/>
    <property type="match status" value="1"/>
</dbReference>
<dbReference type="RefSeq" id="XP_033690211.1">
    <property type="nucleotide sequence ID" value="XM_033820005.1"/>
</dbReference>
<evidence type="ECO:0000313" key="3">
    <source>
        <dbReference type="EMBL" id="KAF2255207.1"/>
    </source>
</evidence>
<gene>
    <name evidence="3" type="ORF">BU26DRAFT_152240</name>
</gene>
<dbReference type="Proteomes" id="UP000800094">
    <property type="component" value="Unassembled WGS sequence"/>
</dbReference>
<protein>
    <recommendedName>
        <fullName evidence="2">EthD domain-containing protein</fullName>
    </recommendedName>
</protein>
<evidence type="ECO:0000256" key="1">
    <source>
        <dbReference type="ARBA" id="ARBA00005986"/>
    </source>
</evidence>
<evidence type="ECO:0000313" key="4">
    <source>
        <dbReference type="Proteomes" id="UP000800094"/>
    </source>
</evidence>
<reference evidence="3" key="1">
    <citation type="journal article" date="2020" name="Stud. Mycol.">
        <title>101 Dothideomycetes genomes: a test case for predicting lifestyles and emergence of pathogens.</title>
        <authorList>
            <person name="Haridas S."/>
            <person name="Albert R."/>
            <person name="Binder M."/>
            <person name="Bloem J."/>
            <person name="Labutti K."/>
            <person name="Salamov A."/>
            <person name="Andreopoulos B."/>
            <person name="Baker S."/>
            <person name="Barry K."/>
            <person name="Bills G."/>
            <person name="Bluhm B."/>
            <person name="Cannon C."/>
            <person name="Castanera R."/>
            <person name="Culley D."/>
            <person name="Daum C."/>
            <person name="Ezra D."/>
            <person name="Gonzalez J."/>
            <person name="Henrissat B."/>
            <person name="Kuo A."/>
            <person name="Liang C."/>
            <person name="Lipzen A."/>
            <person name="Lutzoni F."/>
            <person name="Magnuson J."/>
            <person name="Mondo S."/>
            <person name="Nolan M."/>
            <person name="Ohm R."/>
            <person name="Pangilinan J."/>
            <person name="Park H.-J."/>
            <person name="Ramirez L."/>
            <person name="Alfaro M."/>
            <person name="Sun H."/>
            <person name="Tritt A."/>
            <person name="Yoshinaga Y."/>
            <person name="Zwiers L.-H."/>
            <person name="Turgeon B."/>
            <person name="Goodwin S."/>
            <person name="Spatafora J."/>
            <person name="Crous P."/>
            <person name="Grigoriev I."/>
        </authorList>
    </citation>
    <scope>NUCLEOTIDE SEQUENCE</scope>
    <source>
        <strain evidence="3">CBS 122368</strain>
    </source>
</reference>
<dbReference type="GO" id="GO:0016491">
    <property type="term" value="F:oxidoreductase activity"/>
    <property type="evidence" value="ECO:0007669"/>
    <property type="project" value="InterPro"/>
</dbReference>
<dbReference type="InterPro" id="IPR011008">
    <property type="entry name" value="Dimeric_a/b-barrel"/>
</dbReference>
<dbReference type="OrthoDB" id="3454835at2759"/>
<keyword evidence="4" id="KW-1185">Reference proteome</keyword>
<feature type="domain" description="EthD" evidence="2">
    <location>
        <begin position="33"/>
        <end position="124"/>
    </location>
</feature>
<name>A0A6A6IYS7_9PLEO</name>
<accession>A0A6A6IYS7</accession>